<dbReference type="AlphaFoldDB" id="A0A0A9F9Q9"/>
<protein>
    <submittedName>
        <fullName evidence="2">Uncharacterized protein</fullName>
    </submittedName>
</protein>
<reference evidence="2" key="2">
    <citation type="journal article" date="2015" name="Data Brief">
        <title>Shoot transcriptome of the giant reed, Arundo donax.</title>
        <authorList>
            <person name="Barrero R.A."/>
            <person name="Guerrero F.D."/>
            <person name="Moolhuijzen P."/>
            <person name="Goolsby J.A."/>
            <person name="Tidwell J."/>
            <person name="Bellgard S.E."/>
            <person name="Bellgard M.I."/>
        </authorList>
    </citation>
    <scope>NUCLEOTIDE SEQUENCE</scope>
    <source>
        <tissue evidence="2">Shoot tissue taken approximately 20 cm above the soil surface</tissue>
    </source>
</reference>
<dbReference type="EMBL" id="GBRH01189947">
    <property type="protein sequence ID" value="JAE07949.1"/>
    <property type="molecule type" value="Transcribed_RNA"/>
</dbReference>
<feature type="region of interest" description="Disordered" evidence="1">
    <location>
        <begin position="1"/>
        <end position="22"/>
    </location>
</feature>
<evidence type="ECO:0000313" key="2">
    <source>
        <dbReference type="EMBL" id="JAE07949.1"/>
    </source>
</evidence>
<name>A0A0A9F9Q9_ARUDO</name>
<evidence type="ECO:0000256" key="1">
    <source>
        <dbReference type="SAM" id="MobiDB-lite"/>
    </source>
</evidence>
<sequence length="22" mass="2383">MVFKASSRRRGAQKSMASPSPC</sequence>
<reference evidence="2" key="1">
    <citation type="submission" date="2014-09" db="EMBL/GenBank/DDBJ databases">
        <authorList>
            <person name="Magalhaes I.L.F."/>
            <person name="Oliveira U."/>
            <person name="Santos F.R."/>
            <person name="Vidigal T.H.D.A."/>
            <person name="Brescovit A.D."/>
            <person name="Santos A.J."/>
        </authorList>
    </citation>
    <scope>NUCLEOTIDE SEQUENCE</scope>
    <source>
        <tissue evidence="2">Shoot tissue taken approximately 20 cm above the soil surface</tissue>
    </source>
</reference>
<feature type="compositionally biased region" description="Basic residues" evidence="1">
    <location>
        <begin position="1"/>
        <end position="12"/>
    </location>
</feature>
<accession>A0A0A9F9Q9</accession>
<organism evidence="2">
    <name type="scientific">Arundo donax</name>
    <name type="common">Giant reed</name>
    <name type="synonym">Donax arundinaceus</name>
    <dbReference type="NCBI Taxonomy" id="35708"/>
    <lineage>
        <taxon>Eukaryota</taxon>
        <taxon>Viridiplantae</taxon>
        <taxon>Streptophyta</taxon>
        <taxon>Embryophyta</taxon>
        <taxon>Tracheophyta</taxon>
        <taxon>Spermatophyta</taxon>
        <taxon>Magnoliopsida</taxon>
        <taxon>Liliopsida</taxon>
        <taxon>Poales</taxon>
        <taxon>Poaceae</taxon>
        <taxon>PACMAD clade</taxon>
        <taxon>Arundinoideae</taxon>
        <taxon>Arundineae</taxon>
        <taxon>Arundo</taxon>
    </lineage>
</organism>
<proteinExistence type="predicted"/>